<name>A0ABV4WJV4_9CYAN</name>
<reference evidence="1 2" key="1">
    <citation type="submission" date="2024-09" db="EMBL/GenBank/DDBJ databases">
        <title>Floridaenema gen nov. (Aerosakkonemataceae, Aerosakkonematales ord. nov., Cyanobacteria) from benthic tropical and subtropical fresh waters, with the description of four new species.</title>
        <authorList>
            <person name="Moretto J.A."/>
            <person name="Berthold D.E."/>
            <person name="Lefler F.W."/>
            <person name="Huang I.-S."/>
            <person name="Laughinghouse H. IV."/>
        </authorList>
    </citation>
    <scope>NUCLEOTIDE SEQUENCE [LARGE SCALE GENOMIC DNA]</scope>
    <source>
        <strain evidence="1 2">BLCC-F167</strain>
    </source>
</reference>
<dbReference type="EMBL" id="JBHFNT010000106">
    <property type="protein sequence ID" value="MFB2835357.1"/>
    <property type="molecule type" value="Genomic_DNA"/>
</dbReference>
<sequence>MNHKKLATFRIDVSQWQAFQEWAKRSGTNASALLVDYIEQCLDRPPTRVTKFRLAPKYNTDKRIDSIDKKLEQLEISIEKQISESIATRMPELSANREENSS</sequence>
<gene>
    <name evidence="1" type="ORF">ACE1CA_12570</name>
</gene>
<keyword evidence="2" id="KW-1185">Reference proteome</keyword>
<evidence type="ECO:0000313" key="1">
    <source>
        <dbReference type="EMBL" id="MFB2835357.1"/>
    </source>
</evidence>
<accession>A0ABV4WJV4</accession>
<evidence type="ECO:0000313" key="2">
    <source>
        <dbReference type="Proteomes" id="UP001576780"/>
    </source>
</evidence>
<dbReference type="RefSeq" id="WP_413277771.1">
    <property type="nucleotide sequence ID" value="NZ_JBHFNT010000106.1"/>
</dbReference>
<protein>
    <submittedName>
        <fullName evidence="1">Uncharacterized protein</fullName>
    </submittedName>
</protein>
<proteinExistence type="predicted"/>
<dbReference type="Proteomes" id="UP001576780">
    <property type="component" value="Unassembled WGS sequence"/>
</dbReference>
<comment type="caution">
    <text evidence="1">The sequence shown here is derived from an EMBL/GenBank/DDBJ whole genome shotgun (WGS) entry which is preliminary data.</text>
</comment>
<organism evidence="1 2">
    <name type="scientific">Floridaenema evergladense BLCC-F167</name>
    <dbReference type="NCBI Taxonomy" id="3153639"/>
    <lineage>
        <taxon>Bacteria</taxon>
        <taxon>Bacillati</taxon>
        <taxon>Cyanobacteriota</taxon>
        <taxon>Cyanophyceae</taxon>
        <taxon>Oscillatoriophycideae</taxon>
        <taxon>Aerosakkonematales</taxon>
        <taxon>Aerosakkonemataceae</taxon>
        <taxon>Floridanema</taxon>
        <taxon>Floridanema evergladense</taxon>
    </lineage>
</organism>